<comment type="caution">
    <text evidence="6">The sequence shown here is derived from an EMBL/GenBank/DDBJ whole genome shotgun (WGS) entry which is preliminary data.</text>
</comment>
<dbReference type="SUPFAM" id="SSF53335">
    <property type="entry name" value="S-adenosyl-L-methionine-dependent methyltransferases"/>
    <property type="match status" value="1"/>
</dbReference>
<dbReference type="InterPro" id="IPR051654">
    <property type="entry name" value="Meroterpenoid_MTases"/>
</dbReference>
<proteinExistence type="inferred from homology"/>
<dbReference type="Proteomes" id="UP001050691">
    <property type="component" value="Unassembled WGS sequence"/>
</dbReference>
<dbReference type="Gene3D" id="3.40.50.150">
    <property type="entry name" value="Vaccinia Virus protein VP39"/>
    <property type="match status" value="1"/>
</dbReference>
<evidence type="ECO:0000256" key="2">
    <source>
        <dbReference type="ARBA" id="ARBA00022679"/>
    </source>
</evidence>
<comment type="similarity">
    <text evidence="4">Belongs to the class I-like SAM-binding methyltransferase superfamily.</text>
</comment>
<evidence type="ECO:0000256" key="1">
    <source>
        <dbReference type="ARBA" id="ARBA00005179"/>
    </source>
</evidence>
<gene>
    <name evidence="6" type="ORF">Clacol_009974</name>
</gene>
<keyword evidence="3" id="KW-0949">S-adenosyl-L-methionine</keyword>
<protein>
    <recommendedName>
        <fullName evidence="8">Methyltransferase type 11 domain-containing protein</fullName>
    </recommendedName>
</protein>
<comment type="pathway">
    <text evidence="1">Secondary metabolite biosynthesis.</text>
</comment>
<evidence type="ECO:0000256" key="3">
    <source>
        <dbReference type="ARBA" id="ARBA00022691"/>
    </source>
</evidence>
<dbReference type="PANTHER" id="PTHR35897:SF1">
    <property type="entry name" value="METHYLTRANSFERASE AUSD"/>
    <property type="match status" value="1"/>
</dbReference>
<organism evidence="6 7">
    <name type="scientific">Clathrus columnatus</name>
    <dbReference type="NCBI Taxonomy" id="1419009"/>
    <lineage>
        <taxon>Eukaryota</taxon>
        <taxon>Fungi</taxon>
        <taxon>Dikarya</taxon>
        <taxon>Basidiomycota</taxon>
        <taxon>Agaricomycotina</taxon>
        <taxon>Agaricomycetes</taxon>
        <taxon>Phallomycetidae</taxon>
        <taxon>Phallales</taxon>
        <taxon>Clathraceae</taxon>
        <taxon>Clathrus</taxon>
    </lineage>
</organism>
<evidence type="ECO:0000256" key="5">
    <source>
        <dbReference type="SAM" id="MobiDB-lite"/>
    </source>
</evidence>
<evidence type="ECO:0008006" key="8">
    <source>
        <dbReference type="Google" id="ProtNLM"/>
    </source>
</evidence>
<keyword evidence="2" id="KW-0808">Transferase</keyword>
<evidence type="ECO:0000313" key="7">
    <source>
        <dbReference type="Proteomes" id="UP001050691"/>
    </source>
</evidence>
<feature type="region of interest" description="Disordered" evidence="5">
    <location>
        <begin position="1"/>
        <end position="24"/>
    </location>
</feature>
<reference evidence="6" key="1">
    <citation type="submission" date="2021-10" db="EMBL/GenBank/DDBJ databases">
        <title>De novo Genome Assembly of Clathrus columnatus (Basidiomycota, Fungi) Using Illumina and Nanopore Sequence Data.</title>
        <authorList>
            <person name="Ogiso-Tanaka E."/>
            <person name="Itagaki H."/>
            <person name="Hosoya T."/>
            <person name="Hosaka K."/>
        </authorList>
    </citation>
    <scope>NUCLEOTIDE SEQUENCE</scope>
    <source>
        <strain evidence="6">MO-923</strain>
    </source>
</reference>
<name>A0AAV5ATP8_9AGAM</name>
<accession>A0AAV5ATP8</accession>
<evidence type="ECO:0000256" key="4">
    <source>
        <dbReference type="ARBA" id="ARBA00038314"/>
    </source>
</evidence>
<keyword evidence="7" id="KW-1185">Reference proteome</keyword>
<dbReference type="PANTHER" id="PTHR35897">
    <property type="entry name" value="METHYLTRANSFERASE AUSD"/>
    <property type="match status" value="1"/>
</dbReference>
<dbReference type="GO" id="GO:0016740">
    <property type="term" value="F:transferase activity"/>
    <property type="evidence" value="ECO:0007669"/>
    <property type="project" value="UniProtKB-KW"/>
</dbReference>
<feature type="compositionally biased region" description="Polar residues" evidence="5">
    <location>
        <begin position="7"/>
        <end position="23"/>
    </location>
</feature>
<dbReference type="EMBL" id="BPWL01000011">
    <property type="protein sequence ID" value="GJJ15696.1"/>
    <property type="molecule type" value="Genomic_DNA"/>
</dbReference>
<dbReference type="InterPro" id="IPR029063">
    <property type="entry name" value="SAM-dependent_MTases_sf"/>
</dbReference>
<sequence>MPVAAPPQQSLPSQTRMPTNSPPKYTAPFDTKVYSIHPDMAEVFKKWTGIVDDDELKEHLIKVSKEAFDHFRYPCISMFPPTDLPSYDQIKALGRHRKRHILLEIGPGLGTEIRRLVYDGYPVNDIVAIDLLGGLWESGHALFKSDASTFPVKFIEGDIFRNEVLSLDVPGEISQDNPRLEEIENLEPLSGKTSVIIIQQVFHLFSLERQIELAKRLLKLIKLEKGSIICGRQGGSVPERNCHTQNVDHYLHSPKTWEKMWEELLPTSKAKYSTEFRPLPADIEEVYYSLSQTTGYVTWSIEIL</sequence>
<evidence type="ECO:0000313" key="6">
    <source>
        <dbReference type="EMBL" id="GJJ15696.1"/>
    </source>
</evidence>
<dbReference type="AlphaFoldDB" id="A0AAV5ATP8"/>